<keyword evidence="1" id="KW-0472">Membrane</keyword>
<dbReference type="eggNOG" id="COG0671">
    <property type="taxonomic scope" value="Bacteria"/>
</dbReference>
<organism evidence="3 4">
    <name type="scientific">Hoylesella loescheii DSM 19665 = JCM 12249 = ATCC 15930</name>
    <dbReference type="NCBI Taxonomy" id="1122985"/>
    <lineage>
        <taxon>Bacteria</taxon>
        <taxon>Pseudomonadati</taxon>
        <taxon>Bacteroidota</taxon>
        <taxon>Bacteroidia</taxon>
        <taxon>Bacteroidales</taxon>
        <taxon>Prevotellaceae</taxon>
        <taxon>Hoylesella</taxon>
    </lineage>
</organism>
<feature type="transmembrane region" description="Helical" evidence="1">
    <location>
        <begin position="212"/>
        <end position="229"/>
    </location>
</feature>
<dbReference type="RefSeq" id="WP_018967770.1">
    <property type="nucleotide sequence ID" value="NZ_KB899217.1"/>
</dbReference>
<feature type="transmembrane region" description="Helical" evidence="1">
    <location>
        <begin position="163"/>
        <end position="181"/>
    </location>
</feature>
<reference evidence="3 4" key="1">
    <citation type="submission" date="2013-08" db="EMBL/GenBank/DDBJ databases">
        <authorList>
            <person name="Weinstock G."/>
            <person name="Sodergren E."/>
            <person name="Wylie T."/>
            <person name="Fulton L."/>
            <person name="Fulton R."/>
            <person name="Fronick C."/>
            <person name="O'Laughlin M."/>
            <person name="Godfrey J."/>
            <person name="Miner T."/>
            <person name="Herter B."/>
            <person name="Appelbaum E."/>
            <person name="Cordes M."/>
            <person name="Lek S."/>
            <person name="Wollam A."/>
            <person name="Pepin K.H."/>
            <person name="Palsikar V.B."/>
            <person name="Mitreva M."/>
            <person name="Wilson R.K."/>
        </authorList>
    </citation>
    <scope>NUCLEOTIDE SEQUENCE [LARGE SCALE GENOMIC DNA]</scope>
    <source>
        <strain evidence="3 4">ATCC 15930</strain>
    </source>
</reference>
<dbReference type="AlphaFoldDB" id="A0A069QIJ3"/>
<feature type="transmembrane region" description="Helical" evidence="1">
    <location>
        <begin position="28"/>
        <end position="50"/>
    </location>
</feature>
<dbReference type="PANTHER" id="PTHR14969:SF13">
    <property type="entry name" value="AT30094P"/>
    <property type="match status" value="1"/>
</dbReference>
<dbReference type="PATRIC" id="fig|1122985.7.peg.2109"/>
<gene>
    <name evidence="3" type="ORF">HMPREF1991_02032</name>
</gene>
<keyword evidence="4" id="KW-1185">Reference proteome</keyword>
<dbReference type="Gene3D" id="1.20.144.10">
    <property type="entry name" value="Phosphatidic acid phosphatase type 2/haloperoxidase"/>
    <property type="match status" value="1"/>
</dbReference>
<accession>A0A069QIJ3</accession>
<dbReference type="Proteomes" id="UP000027442">
    <property type="component" value="Unassembled WGS sequence"/>
</dbReference>
<evidence type="ECO:0000313" key="4">
    <source>
        <dbReference type="Proteomes" id="UP000027442"/>
    </source>
</evidence>
<dbReference type="HOGENOM" id="CLU_072573_10_0_10"/>
<feature type="domain" description="Phosphatidic acid phosphatase type 2/haloperoxidase" evidence="2">
    <location>
        <begin position="62"/>
        <end position="178"/>
    </location>
</feature>
<dbReference type="InterPro" id="IPR036938">
    <property type="entry name" value="PAP2/HPO_sf"/>
</dbReference>
<keyword evidence="1" id="KW-0812">Transmembrane</keyword>
<feature type="transmembrane region" description="Helical" evidence="1">
    <location>
        <begin position="59"/>
        <end position="81"/>
    </location>
</feature>
<dbReference type="SMART" id="SM00014">
    <property type="entry name" value="acidPPc"/>
    <property type="match status" value="1"/>
</dbReference>
<dbReference type="EMBL" id="JNGW01000088">
    <property type="protein sequence ID" value="KDR51884.1"/>
    <property type="molecule type" value="Genomic_DNA"/>
</dbReference>
<proteinExistence type="predicted"/>
<feature type="transmembrane region" description="Helical" evidence="1">
    <location>
        <begin position="111"/>
        <end position="130"/>
    </location>
</feature>
<comment type="caution">
    <text evidence="3">The sequence shown here is derived from an EMBL/GenBank/DDBJ whole genome shotgun (WGS) entry which is preliminary data.</text>
</comment>
<protein>
    <submittedName>
        <fullName evidence="3">PAP2 family protein</fullName>
    </submittedName>
</protein>
<evidence type="ECO:0000256" key="1">
    <source>
        <dbReference type="SAM" id="Phobius"/>
    </source>
</evidence>
<dbReference type="InterPro" id="IPR000326">
    <property type="entry name" value="PAP2/HPO"/>
</dbReference>
<name>A0A069QIJ3_HOYLO</name>
<sequence length="231" mass="25914">MNLTHILELDRMVLAWFNGSNSLFVDSLATTLTSGFTWIPLYVILIYVIIKNNDTMPQIFLTIGCAVLAVVVVSVSVELIIKPLVGRWRPSNDPLIKHTIKIVNGMRGGQYGFFSAHAANTFSLAVYLSLLIKSRPLAVMLCLWSAVNCWTRLYLGLHYPLDILFGLLWGTIVGWSAYTLYRRWGKPLELPRTQVTPQTTPTAYLKADVGKVLLTMALWICAIIIHCLFNA</sequence>
<evidence type="ECO:0000259" key="2">
    <source>
        <dbReference type="SMART" id="SM00014"/>
    </source>
</evidence>
<dbReference type="PANTHER" id="PTHR14969">
    <property type="entry name" value="SPHINGOSINE-1-PHOSPHATE PHOSPHOHYDROLASE"/>
    <property type="match status" value="1"/>
</dbReference>
<keyword evidence="1" id="KW-1133">Transmembrane helix</keyword>
<evidence type="ECO:0000313" key="3">
    <source>
        <dbReference type="EMBL" id="KDR51884.1"/>
    </source>
</evidence>
<dbReference type="SUPFAM" id="SSF48317">
    <property type="entry name" value="Acid phosphatase/Vanadium-dependent haloperoxidase"/>
    <property type="match status" value="1"/>
</dbReference>
<dbReference type="Pfam" id="PF01569">
    <property type="entry name" value="PAP2"/>
    <property type="match status" value="1"/>
</dbReference>